<dbReference type="AlphaFoldDB" id="A0A4Q2V7K6"/>
<sequence>MLAGTWALQRAGGTFLVPASTQPQKEENNNDVVKDAIKPCGTSPNTFSPHLIIKHEIVESTEWWCASWEIEFGYVTPLMQNKCTRHSAETECHDNTRTNDLRQLGPHDNVCSVGTWHGFVACAFGAMALNRRPGCPYLKLLHVLAPTVTVLM</sequence>
<reference evidence="1 2" key="1">
    <citation type="submission" date="2016-12" db="EMBL/GenBank/DDBJ databases">
        <title>Draft genome sequence of Fusarium oxysporum causing rot on Narcissus.</title>
        <authorList>
            <person name="Armitage A.D."/>
            <person name="Taylor A."/>
            <person name="Clarkson J.P."/>
            <person name="Harrison R.J."/>
            <person name="Jackson A.C."/>
        </authorList>
    </citation>
    <scope>NUCLEOTIDE SEQUENCE [LARGE SCALE GENOMIC DNA]</scope>
    <source>
        <strain evidence="1 2">N139</strain>
    </source>
</reference>
<organism evidence="1 2">
    <name type="scientific">Fusarium oxysporum f. sp. narcissi</name>
    <dbReference type="NCBI Taxonomy" id="451672"/>
    <lineage>
        <taxon>Eukaryota</taxon>
        <taxon>Fungi</taxon>
        <taxon>Dikarya</taxon>
        <taxon>Ascomycota</taxon>
        <taxon>Pezizomycotina</taxon>
        <taxon>Sordariomycetes</taxon>
        <taxon>Hypocreomycetidae</taxon>
        <taxon>Hypocreales</taxon>
        <taxon>Nectriaceae</taxon>
        <taxon>Fusarium</taxon>
        <taxon>Fusarium oxysporum species complex</taxon>
    </lineage>
</organism>
<dbReference type="Proteomes" id="UP000290540">
    <property type="component" value="Unassembled WGS sequence"/>
</dbReference>
<proteinExistence type="predicted"/>
<gene>
    <name evidence="1" type="ORF">BFJ63_vAg16393</name>
</gene>
<accession>A0A4Q2V7K6</accession>
<dbReference type="EMBL" id="MQTW01000330">
    <property type="protein sequence ID" value="RYC80718.1"/>
    <property type="molecule type" value="Genomic_DNA"/>
</dbReference>
<name>A0A4Q2V7K6_FUSOX</name>
<evidence type="ECO:0000313" key="1">
    <source>
        <dbReference type="EMBL" id="RYC80718.1"/>
    </source>
</evidence>
<protein>
    <submittedName>
        <fullName evidence="1">Uncharacterized protein</fullName>
    </submittedName>
</protein>
<evidence type="ECO:0000313" key="2">
    <source>
        <dbReference type="Proteomes" id="UP000290540"/>
    </source>
</evidence>
<comment type="caution">
    <text evidence="1">The sequence shown here is derived from an EMBL/GenBank/DDBJ whole genome shotgun (WGS) entry which is preliminary data.</text>
</comment>